<dbReference type="RefSeq" id="WP_109729891.1">
    <property type="nucleotide sequence ID" value="NZ_BAAACK010000006.1"/>
</dbReference>
<dbReference type="GO" id="GO:0016791">
    <property type="term" value="F:phosphatase activity"/>
    <property type="evidence" value="ECO:0007669"/>
    <property type="project" value="TreeGrafter"/>
</dbReference>
<dbReference type="InterPro" id="IPR023214">
    <property type="entry name" value="HAD_sf"/>
</dbReference>
<dbReference type="PANTHER" id="PTHR10000:SF8">
    <property type="entry name" value="HAD SUPERFAMILY HYDROLASE-LIKE, TYPE 3"/>
    <property type="match status" value="1"/>
</dbReference>
<accession>A0A2Y9BFI5</accession>
<gene>
    <name evidence="1" type="ORF">A8806_10223</name>
</gene>
<evidence type="ECO:0000313" key="1">
    <source>
        <dbReference type="EMBL" id="PWJ31167.1"/>
    </source>
</evidence>
<dbReference type="InterPro" id="IPR036412">
    <property type="entry name" value="HAD-like_sf"/>
</dbReference>
<dbReference type="NCBIfam" id="TIGR01484">
    <property type="entry name" value="HAD-SF-IIB"/>
    <property type="match status" value="1"/>
</dbReference>
<keyword evidence="2" id="KW-1185">Reference proteome</keyword>
<dbReference type="SFLD" id="SFLDS00003">
    <property type="entry name" value="Haloacid_Dehalogenase"/>
    <property type="match status" value="1"/>
</dbReference>
<dbReference type="Proteomes" id="UP000245845">
    <property type="component" value="Unassembled WGS sequence"/>
</dbReference>
<dbReference type="PANTHER" id="PTHR10000">
    <property type="entry name" value="PHOSPHOSERINE PHOSPHATASE"/>
    <property type="match status" value="1"/>
</dbReference>
<dbReference type="PROSITE" id="PS01228">
    <property type="entry name" value="COF_1"/>
    <property type="match status" value="1"/>
</dbReference>
<sequence length="279" mass="31385">MNDIRLVVCDLDGTLLNDKKRITERTASVMQKIQQMGIAVCLASGRDEQMMSVYDRKIGGCRYLLSNNGAMVRRNDNKILHCNYLAEDDTALLLSYLNAHKMTFMMYSDQEMYFSEGSGKLKKRISDYEKLSQDVGCPVKLNAKEFLRSTPVAGYTTAAKIVAYEDDEEKINAYKRYIDHMPGVHYEPTGYGLLGAFDRKVSKKAALLKIMEDMGASPDAVCVFGDFENDLSMFECAEHRICMENGVEELKRAASHVTVSNNDDGVAVYLENILDILSK</sequence>
<dbReference type="Gene3D" id="3.30.1240.10">
    <property type="match status" value="1"/>
</dbReference>
<keyword evidence="1" id="KW-0378">Hydrolase</keyword>
<protein>
    <submittedName>
        <fullName evidence="1">Cof subfamily protein (Haloacid dehalogenase superfamily)/HAD superfamily hydrolase (TIGR01484 family)</fullName>
    </submittedName>
</protein>
<dbReference type="GO" id="GO:0005829">
    <property type="term" value="C:cytosol"/>
    <property type="evidence" value="ECO:0007669"/>
    <property type="project" value="TreeGrafter"/>
</dbReference>
<dbReference type="GO" id="GO:0000287">
    <property type="term" value="F:magnesium ion binding"/>
    <property type="evidence" value="ECO:0007669"/>
    <property type="project" value="TreeGrafter"/>
</dbReference>
<dbReference type="OrthoDB" id="9781413at2"/>
<dbReference type="InterPro" id="IPR006379">
    <property type="entry name" value="HAD-SF_hydro_IIB"/>
</dbReference>
<dbReference type="SFLD" id="SFLDG01140">
    <property type="entry name" value="C2.B:_Phosphomannomutase_and_P"/>
    <property type="match status" value="1"/>
</dbReference>
<dbReference type="Pfam" id="PF08282">
    <property type="entry name" value="Hydrolase_3"/>
    <property type="match status" value="1"/>
</dbReference>
<dbReference type="NCBIfam" id="TIGR00099">
    <property type="entry name" value="Cof-subfamily"/>
    <property type="match status" value="1"/>
</dbReference>
<dbReference type="InterPro" id="IPR000150">
    <property type="entry name" value="Cof"/>
</dbReference>
<dbReference type="SUPFAM" id="SSF56784">
    <property type="entry name" value="HAD-like"/>
    <property type="match status" value="1"/>
</dbReference>
<dbReference type="Gene3D" id="3.40.50.1000">
    <property type="entry name" value="HAD superfamily/HAD-like"/>
    <property type="match status" value="1"/>
</dbReference>
<name>A0A2Y9BFI5_9FIRM</name>
<proteinExistence type="predicted"/>
<evidence type="ECO:0000313" key="2">
    <source>
        <dbReference type="Proteomes" id="UP000245845"/>
    </source>
</evidence>
<dbReference type="AlphaFoldDB" id="A0A2Y9BFI5"/>
<reference evidence="1 2" key="1">
    <citation type="submission" date="2018-05" db="EMBL/GenBank/DDBJ databases">
        <title>The Hungate 1000. A catalogue of reference genomes from the rumen microbiome.</title>
        <authorList>
            <person name="Kelly W."/>
        </authorList>
    </citation>
    <scope>NUCLEOTIDE SEQUENCE [LARGE SCALE GENOMIC DNA]</scope>
    <source>
        <strain evidence="1 2">NLAE-zl-C242</strain>
    </source>
</reference>
<comment type="caution">
    <text evidence="1">The sequence shown here is derived from an EMBL/GenBank/DDBJ whole genome shotgun (WGS) entry which is preliminary data.</text>
</comment>
<dbReference type="EMBL" id="QGDL01000002">
    <property type="protein sequence ID" value="PWJ31167.1"/>
    <property type="molecule type" value="Genomic_DNA"/>
</dbReference>
<organism evidence="1 2">
    <name type="scientific">Faecalicatena orotica</name>
    <dbReference type="NCBI Taxonomy" id="1544"/>
    <lineage>
        <taxon>Bacteria</taxon>
        <taxon>Bacillati</taxon>
        <taxon>Bacillota</taxon>
        <taxon>Clostridia</taxon>
        <taxon>Lachnospirales</taxon>
        <taxon>Lachnospiraceae</taxon>
        <taxon>Faecalicatena</taxon>
    </lineage>
</organism>